<accession>A0A437KCS8</accession>
<proteinExistence type="predicted"/>
<keyword evidence="1" id="KW-0472">Membrane</keyword>
<keyword evidence="1" id="KW-1133">Transmembrane helix</keyword>
<sequence>MRKMRSYKGYAIIFTLLLCWIWMLFYILNVLVGGIVGVVVACLATLLTCYIVKERIERRIFIQFLEVSKERLHVLEELIDTSENILDEIANITESDVKCSVRNSQIQQDLQHFYHKLVSSDLEIVYKYMEYDSIVRVKNKLSSLKELSEKASFNDVDAVSAVEDISEVYIIFDTNRQSVEEILKIKIN</sequence>
<comment type="caution">
    <text evidence="2">The sequence shown here is derived from an EMBL/GenBank/DDBJ whole genome shotgun (WGS) entry which is preliminary data.</text>
</comment>
<protein>
    <submittedName>
        <fullName evidence="2">Uncharacterized protein</fullName>
    </submittedName>
</protein>
<evidence type="ECO:0000256" key="1">
    <source>
        <dbReference type="SAM" id="Phobius"/>
    </source>
</evidence>
<evidence type="ECO:0000313" key="2">
    <source>
        <dbReference type="EMBL" id="RVT63830.1"/>
    </source>
</evidence>
<dbReference type="RefSeq" id="WP_127738306.1">
    <property type="nucleotide sequence ID" value="NZ_RZTZ01000003.1"/>
</dbReference>
<keyword evidence="3" id="KW-1185">Reference proteome</keyword>
<feature type="transmembrane region" description="Helical" evidence="1">
    <location>
        <begin position="7"/>
        <end position="28"/>
    </location>
</feature>
<organism evidence="2 3">
    <name type="scientific">Niallia taxi</name>
    <dbReference type="NCBI Taxonomy" id="2499688"/>
    <lineage>
        <taxon>Bacteria</taxon>
        <taxon>Bacillati</taxon>
        <taxon>Bacillota</taxon>
        <taxon>Bacilli</taxon>
        <taxon>Bacillales</taxon>
        <taxon>Bacillaceae</taxon>
        <taxon>Niallia</taxon>
    </lineage>
</organism>
<feature type="transmembrane region" description="Helical" evidence="1">
    <location>
        <begin position="34"/>
        <end position="52"/>
    </location>
</feature>
<name>A0A437KCS8_9BACI</name>
<dbReference type="EMBL" id="RZTZ01000003">
    <property type="protein sequence ID" value="RVT63830.1"/>
    <property type="molecule type" value="Genomic_DNA"/>
</dbReference>
<dbReference type="AlphaFoldDB" id="A0A437KCS8"/>
<gene>
    <name evidence="2" type="ORF">EM808_11275</name>
</gene>
<dbReference type="Proteomes" id="UP000288024">
    <property type="component" value="Unassembled WGS sequence"/>
</dbReference>
<evidence type="ECO:0000313" key="3">
    <source>
        <dbReference type="Proteomes" id="UP000288024"/>
    </source>
</evidence>
<keyword evidence="1" id="KW-0812">Transmembrane</keyword>
<reference evidence="2 3" key="1">
    <citation type="submission" date="2019-01" db="EMBL/GenBank/DDBJ databases">
        <title>Bacillus sp. M5HDSG1-1, whole genome shotgun sequence.</title>
        <authorList>
            <person name="Tuo L."/>
        </authorList>
    </citation>
    <scope>NUCLEOTIDE SEQUENCE [LARGE SCALE GENOMIC DNA]</scope>
    <source>
        <strain evidence="2 3">M5HDSG1-1</strain>
    </source>
</reference>